<protein>
    <submittedName>
        <fullName evidence="1">Uncharacterized protein</fullName>
    </submittedName>
</protein>
<dbReference type="InterPro" id="IPR029068">
    <property type="entry name" value="Glyas_Bleomycin-R_OHBP_Dase"/>
</dbReference>
<dbReference type="Proteomes" id="UP000183365">
    <property type="component" value="Unassembled WGS sequence"/>
</dbReference>
<dbReference type="OrthoDB" id="16820at2759"/>
<dbReference type="EMBL" id="FQNF01000021">
    <property type="protein sequence ID" value="SGZ39303.1"/>
    <property type="molecule type" value="Genomic_DNA"/>
</dbReference>
<dbReference type="SUPFAM" id="SSF54593">
    <property type="entry name" value="Glyoxalase/Bleomycin resistance protein/Dihydroxybiphenyl dioxygenase"/>
    <property type="match status" value="1"/>
</dbReference>
<dbReference type="VEuPathDB" id="FungiDB:HGUI_01503"/>
<dbReference type="Gene3D" id="3.10.180.10">
    <property type="entry name" value="2,3-Dihydroxybiphenyl 1,2-Dioxygenase, domain 1"/>
    <property type="match status" value="2"/>
</dbReference>
<proteinExistence type="predicted"/>
<name>A0A1L0CWU4_9ASCO</name>
<evidence type="ECO:0000313" key="2">
    <source>
        <dbReference type="Proteomes" id="UP000183365"/>
    </source>
</evidence>
<evidence type="ECO:0000313" key="1">
    <source>
        <dbReference type="EMBL" id="SGZ39303.1"/>
    </source>
</evidence>
<dbReference type="AlphaFoldDB" id="A0A1L0CWU4"/>
<sequence>MSLQELTCSSFEQSLYNKQTCLSSLSPHASSTTLHVRDLYENLVFYHLILNFEIISIFIDEKTSEISVELQQRSNTSNQFPTEKDPMHGIPYKLILKDTASNNVSIGHLCVSVYDVDSYYQGLSSKYDNMTTIDTESMNAQLEKLNKDFFLKYKKFSNYKYDLEYYNRLNDENSKPGIFFLKGPDGVPIEIYKYGHRKNSLTKDKEVEVVEDLGIKFNHSMIDFMLTSGDKCLMVDVLAFYVNILGMKVLDVKHNKSDKFSLYFMGYLPDVNTTAKWWVEDKEKMYLPRRAREGYLQLRYYWSPDGFVSKRPDHLGYSFEIRVDSNTDYLEDVSAKYNNVYIDFEDKTIKDPIGNIFKIRDN</sequence>
<gene>
    <name evidence="1" type="ORF">HGUI_01503</name>
</gene>
<organism evidence="1 2">
    <name type="scientific">Hanseniaspora guilliermondii</name>
    <dbReference type="NCBI Taxonomy" id="56406"/>
    <lineage>
        <taxon>Eukaryota</taxon>
        <taxon>Fungi</taxon>
        <taxon>Dikarya</taxon>
        <taxon>Ascomycota</taxon>
        <taxon>Saccharomycotina</taxon>
        <taxon>Saccharomycetes</taxon>
        <taxon>Saccharomycodales</taxon>
        <taxon>Saccharomycodaceae</taxon>
        <taxon>Hanseniaspora</taxon>
    </lineage>
</organism>
<accession>A0A1L0CWU4</accession>
<reference evidence="2" key="1">
    <citation type="submission" date="2016-11" db="EMBL/GenBank/DDBJ databases">
        <authorList>
            <person name="Guldener U."/>
        </authorList>
    </citation>
    <scope>NUCLEOTIDE SEQUENCE [LARGE SCALE GENOMIC DNA]</scope>
</reference>
<keyword evidence="2" id="KW-1185">Reference proteome</keyword>